<dbReference type="Pfam" id="PF01177">
    <property type="entry name" value="Asp_Glu_race"/>
    <property type="match status" value="1"/>
</dbReference>
<evidence type="ECO:0000256" key="1">
    <source>
        <dbReference type="ARBA" id="ARBA00038414"/>
    </source>
</evidence>
<keyword evidence="3" id="KW-1185">Reference proteome</keyword>
<protein>
    <submittedName>
        <fullName evidence="2">Aspartate/glutamate racemase</fullName>
    </submittedName>
</protein>
<proteinExistence type="inferred from homology"/>
<sequence length="219" mass="23756">MKKIVLLQTSMVSFDVFNRLFQEIIPEAQVSNLVDEDLLDTLNRNRGITPSIIQRICQYCVAAEAAGADLIFSQCSSTREGIECARKMVNIPILMVDDAMAEQAVAAGSRIGVAATAAATLKPTSAALRSAAAAQGKDIEIKTYLADGALDVLMKERNRDKHDRLIIDLLKRAEQENDVIVLAQGSMVTIEPLLGEIKVPVLTSPKRGVIKARQLLLGN</sequence>
<dbReference type="RefSeq" id="WP_143009800.1">
    <property type="nucleotide sequence ID" value="NZ_FNCY01000005.1"/>
</dbReference>
<dbReference type="Gene3D" id="3.40.50.12500">
    <property type="match status" value="1"/>
</dbReference>
<dbReference type="Proteomes" id="UP000198607">
    <property type="component" value="Unassembled WGS sequence"/>
</dbReference>
<gene>
    <name evidence="2" type="ORF">SAMN05660652_01490</name>
</gene>
<dbReference type="InterPro" id="IPR015942">
    <property type="entry name" value="Asp/Glu/hydantoin_racemase"/>
</dbReference>
<dbReference type="OrthoDB" id="978447at2"/>
<reference evidence="2 3" key="1">
    <citation type="submission" date="2016-10" db="EMBL/GenBank/DDBJ databases">
        <authorList>
            <person name="de Groot N.N."/>
        </authorList>
    </citation>
    <scope>NUCLEOTIDE SEQUENCE [LARGE SCALE GENOMIC DNA]</scope>
    <source>
        <strain evidence="2 3">DSM 5885</strain>
    </source>
</reference>
<accession>A0A1G8BDE0</accession>
<name>A0A1G8BDE0_9RHOO</name>
<dbReference type="STRING" id="83767.SAMN05660652_01490"/>
<dbReference type="EMBL" id="FNCY01000005">
    <property type="protein sequence ID" value="SDH31236.1"/>
    <property type="molecule type" value="Genomic_DNA"/>
</dbReference>
<dbReference type="InterPro" id="IPR053714">
    <property type="entry name" value="Iso_Racemase_Enz_sf"/>
</dbReference>
<evidence type="ECO:0000313" key="3">
    <source>
        <dbReference type="Proteomes" id="UP000198607"/>
    </source>
</evidence>
<comment type="similarity">
    <text evidence="1">Belongs to the HyuE racemase family.</text>
</comment>
<organism evidence="2 3">
    <name type="scientific">Propionivibrio dicarboxylicus</name>
    <dbReference type="NCBI Taxonomy" id="83767"/>
    <lineage>
        <taxon>Bacteria</taxon>
        <taxon>Pseudomonadati</taxon>
        <taxon>Pseudomonadota</taxon>
        <taxon>Betaproteobacteria</taxon>
        <taxon>Rhodocyclales</taxon>
        <taxon>Rhodocyclaceae</taxon>
        <taxon>Propionivibrio</taxon>
    </lineage>
</organism>
<dbReference type="AlphaFoldDB" id="A0A1G8BDE0"/>
<evidence type="ECO:0000313" key="2">
    <source>
        <dbReference type="EMBL" id="SDH31236.1"/>
    </source>
</evidence>
<dbReference type="GO" id="GO:0047661">
    <property type="term" value="F:amino-acid racemase activity"/>
    <property type="evidence" value="ECO:0007669"/>
    <property type="project" value="InterPro"/>
</dbReference>